<organism evidence="2 3">
    <name type="scientific">Triplophysa tibetana</name>
    <dbReference type="NCBI Taxonomy" id="1572043"/>
    <lineage>
        <taxon>Eukaryota</taxon>
        <taxon>Metazoa</taxon>
        <taxon>Chordata</taxon>
        <taxon>Craniata</taxon>
        <taxon>Vertebrata</taxon>
        <taxon>Euteleostomi</taxon>
        <taxon>Actinopterygii</taxon>
        <taxon>Neopterygii</taxon>
        <taxon>Teleostei</taxon>
        <taxon>Ostariophysi</taxon>
        <taxon>Cypriniformes</taxon>
        <taxon>Nemacheilidae</taxon>
        <taxon>Triplophysa</taxon>
    </lineage>
</organism>
<sequence>MVRSRRCYGNNHIKAHLVQDAEQTLGPDGIGEAEEKNLTQKLGIVWFEDLANKENDQGVGEEQQGQQNRCAAVARRAQPMPTADQ</sequence>
<evidence type="ECO:0000256" key="1">
    <source>
        <dbReference type="SAM" id="MobiDB-lite"/>
    </source>
</evidence>
<proteinExistence type="predicted"/>
<keyword evidence="3" id="KW-1185">Reference proteome</keyword>
<dbReference type="EMBL" id="SOYY01000010">
    <property type="protein sequence ID" value="KAA0715739.1"/>
    <property type="molecule type" value="Genomic_DNA"/>
</dbReference>
<dbReference type="Proteomes" id="UP000324632">
    <property type="component" value="Chromosome 10"/>
</dbReference>
<comment type="caution">
    <text evidence="2">The sequence shown here is derived from an EMBL/GenBank/DDBJ whole genome shotgun (WGS) entry which is preliminary data.</text>
</comment>
<gene>
    <name evidence="2" type="ORF">E1301_Tti008578</name>
</gene>
<reference evidence="2 3" key="1">
    <citation type="journal article" date="2019" name="Mol. Ecol. Resour.">
        <title>Chromosome-level genome assembly of Triplophysa tibetana, a fish adapted to the harsh high-altitude environment of the Tibetan Plateau.</title>
        <authorList>
            <person name="Yang X."/>
            <person name="Liu H."/>
            <person name="Ma Z."/>
            <person name="Zou Y."/>
            <person name="Zou M."/>
            <person name="Mao Y."/>
            <person name="Li X."/>
            <person name="Wang H."/>
            <person name="Chen T."/>
            <person name="Wang W."/>
            <person name="Yang R."/>
        </authorList>
    </citation>
    <scope>NUCLEOTIDE SEQUENCE [LARGE SCALE GENOMIC DNA]</scope>
    <source>
        <strain evidence="2">TTIB1903HZAU</strain>
        <tissue evidence="2">Muscle</tissue>
    </source>
</reference>
<feature type="region of interest" description="Disordered" evidence="1">
    <location>
        <begin position="55"/>
        <end position="85"/>
    </location>
</feature>
<feature type="compositionally biased region" description="Low complexity" evidence="1">
    <location>
        <begin position="57"/>
        <end position="67"/>
    </location>
</feature>
<protein>
    <submittedName>
        <fullName evidence="2">Uncharacterized protein</fullName>
    </submittedName>
</protein>
<name>A0A5A9P3R7_9TELE</name>
<dbReference type="AlphaFoldDB" id="A0A5A9P3R7"/>
<evidence type="ECO:0000313" key="2">
    <source>
        <dbReference type="EMBL" id="KAA0715739.1"/>
    </source>
</evidence>
<accession>A0A5A9P3R7</accession>
<evidence type="ECO:0000313" key="3">
    <source>
        <dbReference type="Proteomes" id="UP000324632"/>
    </source>
</evidence>